<proteinExistence type="predicted"/>
<protein>
    <submittedName>
        <fullName evidence="2">Uncharacterized protein</fullName>
    </submittedName>
</protein>
<accession>A0A8J1TNL6</accession>
<dbReference type="EMBL" id="CAIIXF020000012">
    <property type="protein sequence ID" value="CAH1802496.1"/>
    <property type="molecule type" value="Genomic_DNA"/>
</dbReference>
<dbReference type="AlphaFoldDB" id="A0A8J1TNL6"/>
<gene>
    <name evidence="2" type="ORF">OFUS_LOCUS26166</name>
</gene>
<organism evidence="2 3">
    <name type="scientific">Owenia fusiformis</name>
    <name type="common">Polychaete worm</name>
    <dbReference type="NCBI Taxonomy" id="6347"/>
    <lineage>
        <taxon>Eukaryota</taxon>
        <taxon>Metazoa</taxon>
        <taxon>Spiralia</taxon>
        <taxon>Lophotrochozoa</taxon>
        <taxon>Annelida</taxon>
        <taxon>Polychaeta</taxon>
        <taxon>Sedentaria</taxon>
        <taxon>Canalipalpata</taxon>
        <taxon>Sabellida</taxon>
        <taxon>Oweniida</taxon>
        <taxon>Oweniidae</taxon>
        <taxon>Owenia</taxon>
    </lineage>
</organism>
<comment type="caution">
    <text evidence="2">The sequence shown here is derived from an EMBL/GenBank/DDBJ whole genome shotgun (WGS) entry which is preliminary data.</text>
</comment>
<name>A0A8J1TNL6_OWEFU</name>
<evidence type="ECO:0000256" key="1">
    <source>
        <dbReference type="SAM" id="MobiDB-lite"/>
    </source>
</evidence>
<evidence type="ECO:0000313" key="2">
    <source>
        <dbReference type="EMBL" id="CAH1802496.1"/>
    </source>
</evidence>
<evidence type="ECO:0000313" key="3">
    <source>
        <dbReference type="Proteomes" id="UP000749559"/>
    </source>
</evidence>
<keyword evidence="3" id="KW-1185">Reference proteome</keyword>
<reference evidence="2" key="1">
    <citation type="submission" date="2022-03" db="EMBL/GenBank/DDBJ databases">
        <authorList>
            <person name="Martin C."/>
        </authorList>
    </citation>
    <scope>NUCLEOTIDE SEQUENCE</scope>
</reference>
<sequence length="275" mass="31454">MLRKNAIDILDEIMKNTFNNWEEVSKIRRRDCTSLFAECAHSQTNDHGDDGPSIDNQSLSAVVNDREKHKQDRRKEEKNKGETIVNENANNDLFPKADGIHPCTADGRIAELFALQQRRRLCTNKPSNFERQVTSFKINEKTDEHSVLKHDEDRTPDANVMVNDTMDAVIPINKTKQVSVKQPQDGGVSIMESPNRESDQYFKERKNSFKKRLKRVIAPLKPTKLINDCKTLKNRLKRDKSAKKQTEPACSRDDPDSQADFGELSRNSVPFPCGM</sequence>
<feature type="region of interest" description="Disordered" evidence="1">
    <location>
        <begin position="235"/>
        <end position="275"/>
    </location>
</feature>
<dbReference type="Proteomes" id="UP000749559">
    <property type="component" value="Unassembled WGS sequence"/>
</dbReference>
<feature type="compositionally biased region" description="Basic and acidic residues" evidence="1">
    <location>
        <begin position="242"/>
        <end position="255"/>
    </location>
</feature>